<keyword evidence="7 10" id="KW-0238">DNA-binding</keyword>
<dbReference type="NCBIfam" id="TIGR00287">
    <property type="entry name" value="cas1"/>
    <property type="match status" value="1"/>
</dbReference>
<dbReference type="GO" id="GO:0043571">
    <property type="term" value="P:maintenance of CRISPR repeat elements"/>
    <property type="evidence" value="ECO:0007669"/>
    <property type="project" value="UniProtKB-UniRule"/>
</dbReference>
<dbReference type="InterPro" id="IPR002729">
    <property type="entry name" value="CRISPR-assoc_Cas1"/>
</dbReference>
<comment type="function">
    <text evidence="10">CRISPR (clustered regularly interspaced short palindromic repeat), is an adaptive immune system that provides protection against mobile genetic elements (viruses, transposable elements and conjugative plasmids). CRISPR clusters contain spacers, sequences complementary to antecedent mobile elements, and target invading nucleic acids. CRISPR clusters are transcribed and processed into CRISPR RNA (crRNA). Acts as a dsDNA endonuclease. Involved in the integration of spacer DNA into the CRISPR cassette.</text>
</comment>
<dbReference type="GO" id="GO:0016787">
    <property type="term" value="F:hydrolase activity"/>
    <property type="evidence" value="ECO:0007669"/>
    <property type="project" value="UniProtKB-KW"/>
</dbReference>
<feature type="binding site" evidence="10">
    <location>
        <position position="202"/>
    </location>
    <ligand>
        <name>Mn(2+)</name>
        <dbReference type="ChEBI" id="CHEBI:29035"/>
    </ligand>
</feature>
<dbReference type="InterPro" id="IPR019855">
    <property type="entry name" value="CRISPR-assoc_Cas1_NMENI"/>
</dbReference>
<dbReference type="InterPro" id="IPR042211">
    <property type="entry name" value="CRISPR-assoc_Cas1_N"/>
</dbReference>
<dbReference type="AlphaFoldDB" id="W7CNM1"/>
<keyword evidence="4 10" id="KW-0378">Hydrolase</keyword>
<dbReference type="Gene3D" id="1.20.120.920">
    <property type="entry name" value="CRISPR-associated endonuclease Cas1, C-terminal domain"/>
    <property type="match status" value="1"/>
</dbReference>
<protein>
    <recommendedName>
        <fullName evidence="10">CRISPR-associated endonuclease Cas1</fullName>
        <ecNumber evidence="10">3.1.-.-</ecNumber>
    </recommendedName>
</protein>
<dbReference type="HAMAP" id="MF_01470">
    <property type="entry name" value="Cas1"/>
    <property type="match status" value="1"/>
</dbReference>
<accession>W7CNM1</accession>
<evidence type="ECO:0000256" key="6">
    <source>
        <dbReference type="ARBA" id="ARBA00023118"/>
    </source>
</evidence>
<keyword evidence="1 10" id="KW-0540">Nuclease</keyword>
<keyword evidence="8 10" id="KW-0464">Manganese</keyword>
<keyword evidence="3 10" id="KW-0255">Endonuclease</keyword>
<evidence type="ECO:0000256" key="9">
    <source>
        <dbReference type="ARBA" id="ARBA00038592"/>
    </source>
</evidence>
<evidence type="ECO:0000256" key="2">
    <source>
        <dbReference type="ARBA" id="ARBA00022723"/>
    </source>
</evidence>
<dbReference type="InterPro" id="IPR050646">
    <property type="entry name" value="Cas1"/>
</dbReference>
<feature type="binding site" evidence="10">
    <location>
        <position position="146"/>
    </location>
    <ligand>
        <name>Mn(2+)</name>
        <dbReference type="ChEBI" id="CHEBI:29035"/>
    </ligand>
</feature>
<comment type="cofactor">
    <cofactor evidence="10">
        <name>Mg(2+)</name>
        <dbReference type="ChEBI" id="CHEBI:18420"/>
    </cofactor>
    <cofactor evidence="10">
        <name>Mn(2+)</name>
        <dbReference type="ChEBI" id="CHEBI:29035"/>
    </cofactor>
</comment>
<dbReference type="NCBIfam" id="TIGR03639">
    <property type="entry name" value="cas1_NMENI"/>
    <property type="match status" value="1"/>
</dbReference>
<keyword evidence="6 10" id="KW-0051">Antiviral defense</keyword>
<keyword evidence="5 10" id="KW-0460">Magnesium</keyword>
<dbReference type="Proteomes" id="UP000019243">
    <property type="component" value="Unassembled WGS sequence"/>
</dbReference>
<dbReference type="PANTHER" id="PTHR34353:SF2">
    <property type="entry name" value="CRISPR-ASSOCIATED ENDONUCLEASE CAS1 1"/>
    <property type="match status" value="1"/>
</dbReference>
<comment type="caution">
    <text evidence="11">The sequence shown here is derived from an EMBL/GenBank/DDBJ whole genome shotgun (WGS) entry which is preliminary data.</text>
</comment>
<dbReference type="Gene3D" id="3.100.10.20">
    <property type="entry name" value="CRISPR-associated endonuclease Cas1, N-terminal domain"/>
    <property type="match status" value="1"/>
</dbReference>
<evidence type="ECO:0000256" key="8">
    <source>
        <dbReference type="ARBA" id="ARBA00023211"/>
    </source>
</evidence>
<evidence type="ECO:0000256" key="4">
    <source>
        <dbReference type="ARBA" id="ARBA00022801"/>
    </source>
</evidence>
<comment type="subunit">
    <text evidence="9 10">Homodimer, forms a heterotetramer with a Cas2 homodimer.</text>
</comment>
<gene>
    <name evidence="10" type="primary">cas1</name>
    <name evidence="11" type="ORF">BCAMP_03940</name>
</gene>
<evidence type="ECO:0000313" key="12">
    <source>
        <dbReference type="Proteomes" id="UP000019243"/>
    </source>
</evidence>
<evidence type="ECO:0000256" key="5">
    <source>
        <dbReference type="ARBA" id="ARBA00022842"/>
    </source>
</evidence>
<keyword evidence="12" id="KW-1185">Reference proteome</keyword>
<evidence type="ECO:0000256" key="10">
    <source>
        <dbReference type="HAMAP-Rule" id="MF_01470"/>
    </source>
</evidence>
<evidence type="ECO:0000256" key="1">
    <source>
        <dbReference type="ARBA" id="ARBA00022722"/>
    </source>
</evidence>
<dbReference type="GO" id="GO:0003677">
    <property type="term" value="F:DNA binding"/>
    <property type="evidence" value="ECO:0007669"/>
    <property type="project" value="UniProtKB-KW"/>
</dbReference>
<evidence type="ECO:0000256" key="3">
    <source>
        <dbReference type="ARBA" id="ARBA00022759"/>
    </source>
</evidence>
<sequence>MSWRTVVITKHVKLSYKNGYLVIRGEQQQMIHLSEIHTLLIDSTRTVITAYLISELMKKKVKVIFCDEKRQPESELVPYYGAHNTSKKIKEQVAWPQAVQRVIWTAVIKAKIEQQQLLLAQLALPEADKLQQYVQDLQLYDETNREGHAAKVYFNALFGKKFTRDEPGSINAALNYGYTILLSSFNKEIVSQGYLTQIGLKHTNQFNFFNLSSDLMEPFRPLVDAFVYHNQAQVFDQSYKMGLVNLLNDKVIIQQQSHFVSLAIQIYLKSVFKAIETADANQIKQLVFQHE</sequence>
<evidence type="ECO:0000256" key="7">
    <source>
        <dbReference type="ARBA" id="ARBA00023125"/>
    </source>
</evidence>
<keyword evidence="2 10" id="KW-0479">Metal-binding</keyword>
<dbReference type="PANTHER" id="PTHR34353">
    <property type="entry name" value="CRISPR-ASSOCIATED ENDONUCLEASE CAS1 1"/>
    <property type="match status" value="1"/>
</dbReference>
<dbReference type="RefSeq" id="WP_035313731.1">
    <property type="nucleotide sequence ID" value="NZ_AODH01000013.1"/>
</dbReference>
<dbReference type="GO" id="GO:0046872">
    <property type="term" value="F:metal ion binding"/>
    <property type="evidence" value="ECO:0007669"/>
    <property type="project" value="UniProtKB-UniRule"/>
</dbReference>
<proteinExistence type="inferred from homology"/>
<comment type="similarity">
    <text evidence="10">Belongs to the CRISPR-associated endonuclease Cas1 family.</text>
</comment>
<dbReference type="GO" id="GO:0051607">
    <property type="term" value="P:defense response to virus"/>
    <property type="evidence" value="ECO:0007669"/>
    <property type="project" value="UniProtKB-UniRule"/>
</dbReference>
<dbReference type="EMBL" id="AODH01000013">
    <property type="protein sequence ID" value="EUJ41134.1"/>
    <property type="molecule type" value="Genomic_DNA"/>
</dbReference>
<dbReference type="Pfam" id="PF01867">
    <property type="entry name" value="Cas_Cas1"/>
    <property type="match status" value="1"/>
</dbReference>
<dbReference type="InterPro" id="IPR042206">
    <property type="entry name" value="CRISPR-assoc_Cas1_C"/>
</dbReference>
<name>W7CNM1_9LIST</name>
<feature type="binding site" evidence="10">
    <location>
        <position position="217"/>
    </location>
    <ligand>
        <name>Mn(2+)</name>
        <dbReference type="ChEBI" id="CHEBI:29035"/>
    </ligand>
</feature>
<dbReference type="OrthoDB" id="9803119at2"/>
<evidence type="ECO:0000313" key="11">
    <source>
        <dbReference type="EMBL" id="EUJ41134.1"/>
    </source>
</evidence>
<dbReference type="PATRIC" id="fig|1265861.3.peg.772"/>
<reference evidence="11 12" key="1">
    <citation type="submission" date="2012-12" db="EMBL/GenBank/DDBJ databases">
        <title>Novel taxa of Listeriaceae from agricultural environments in the United States.</title>
        <authorList>
            <person name="den Bakker H.C."/>
            <person name="Allred A."/>
            <person name="Warchocki S."/>
            <person name="Wright E.M."/>
            <person name="Burrell A."/>
            <person name="Nightingale K.K."/>
            <person name="Kephart D."/>
            <person name="Wiedmann M."/>
        </authorList>
    </citation>
    <scope>NUCLEOTIDE SEQUENCE [LARGE SCALE GENOMIC DNA]</scope>
    <source>
        <strain evidence="11 12">FSL F6-1037</strain>
    </source>
</reference>
<dbReference type="STRING" id="1265861.BCAMP_03940"/>
<organism evidence="11 12">
    <name type="scientific">Brochothrix campestris FSL F6-1037</name>
    <dbReference type="NCBI Taxonomy" id="1265861"/>
    <lineage>
        <taxon>Bacteria</taxon>
        <taxon>Bacillati</taxon>
        <taxon>Bacillota</taxon>
        <taxon>Bacilli</taxon>
        <taxon>Bacillales</taxon>
        <taxon>Listeriaceae</taxon>
        <taxon>Brochothrix</taxon>
    </lineage>
</organism>
<dbReference type="GO" id="GO:0004520">
    <property type="term" value="F:DNA endonuclease activity"/>
    <property type="evidence" value="ECO:0007669"/>
    <property type="project" value="InterPro"/>
</dbReference>
<dbReference type="EC" id="3.1.-.-" evidence="10"/>